<reference evidence="16" key="2">
    <citation type="submission" date="2025-08" db="UniProtKB">
        <authorList>
            <consortium name="Ensembl"/>
        </authorList>
    </citation>
    <scope>IDENTIFICATION</scope>
</reference>
<dbReference type="GO" id="GO:0016493">
    <property type="term" value="F:C-C chemokine receptor activity"/>
    <property type="evidence" value="ECO:0007669"/>
    <property type="project" value="TreeGrafter"/>
</dbReference>
<dbReference type="InterPro" id="IPR050119">
    <property type="entry name" value="CCR1-9-like"/>
</dbReference>
<keyword evidence="12 13" id="KW-0807">Transducer</keyword>
<evidence type="ECO:0000256" key="14">
    <source>
        <dbReference type="SAM" id="Phobius"/>
    </source>
</evidence>
<evidence type="ECO:0000313" key="16">
    <source>
        <dbReference type="Ensembl" id="ENSCPBP00000000248.1"/>
    </source>
</evidence>
<keyword evidence="17" id="KW-1185">Reference proteome</keyword>
<keyword evidence="4 13" id="KW-0812">Transmembrane</keyword>
<dbReference type="OMA" id="IFCYHSI"/>
<dbReference type="GO" id="GO:0009897">
    <property type="term" value="C:external side of plasma membrane"/>
    <property type="evidence" value="ECO:0007669"/>
    <property type="project" value="TreeGrafter"/>
</dbReference>
<evidence type="ECO:0000256" key="7">
    <source>
        <dbReference type="ARBA" id="ARBA00023040"/>
    </source>
</evidence>
<keyword evidence="11" id="KW-0325">Glycoprotein</keyword>
<dbReference type="GO" id="GO:0006955">
    <property type="term" value="P:immune response"/>
    <property type="evidence" value="ECO:0007669"/>
    <property type="project" value="TreeGrafter"/>
</dbReference>
<keyword evidence="7 13" id="KW-0297">G-protein coupled receptor</keyword>
<dbReference type="GO" id="GO:0007204">
    <property type="term" value="P:positive regulation of cytosolic calcium ion concentration"/>
    <property type="evidence" value="ECO:0007669"/>
    <property type="project" value="TreeGrafter"/>
</dbReference>
<feature type="transmembrane region" description="Helical" evidence="14">
    <location>
        <begin position="186"/>
        <end position="207"/>
    </location>
</feature>
<evidence type="ECO:0000259" key="15">
    <source>
        <dbReference type="PROSITE" id="PS50262"/>
    </source>
</evidence>
<keyword evidence="10 13" id="KW-0675">Receptor</keyword>
<dbReference type="PRINTS" id="PR00657">
    <property type="entry name" value="CCCHEMOKINER"/>
</dbReference>
<dbReference type="InterPro" id="IPR000355">
    <property type="entry name" value="Chemokine_rcpt"/>
</dbReference>
<sequence>MNTSTESNLLSTFDDYYYPELGSVCSTENIKIFGPVFFPVLYCVVFVFGLVGNSLVICILIVCKKLTSMTDVYLLNLAIADLLFVFSLPFLAHYASDQWTFGNAMCKTICGVYYIGFYSSIFFITLMSIDRYLAIVHAVIVISLAIWSVANLASIPNIFFIQELNEDGIVKCAPYYQDYRYKAMKLVFVVVVVFFLFWAPFNIALFLDSLRSLLIIDDCETSKSLDLALQVTETISFIHCCLNPVIYTFVGEKFKKYLHEIFRKHKREKESSCQRGGCIPSHKGEK</sequence>
<dbReference type="GeneTree" id="ENSGT01020000230359"/>
<dbReference type="InterPro" id="IPR017452">
    <property type="entry name" value="GPCR_Rhodpsn_7TM"/>
</dbReference>
<evidence type="ECO:0000256" key="2">
    <source>
        <dbReference type="ARBA" id="ARBA00004651"/>
    </source>
</evidence>
<evidence type="ECO:0000256" key="1">
    <source>
        <dbReference type="ARBA" id="ARBA00004412"/>
    </source>
</evidence>
<dbReference type="PRINTS" id="PR00645">
    <property type="entry name" value="CXCCHMKINER4"/>
</dbReference>
<dbReference type="AlphaFoldDB" id="A0A8C3EYG7"/>
<feature type="domain" description="G-protein coupled receptors family 1 profile" evidence="15">
    <location>
        <begin position="52"/>
        <end position="247"/>
    </location>
</feature>
<dbReference type="SUPFAM" id="SSF81321">
    <property type="entry name" value="Family A G protein-coupled receptor-like"/>
    <property type="match status" value="1"/>
</dbReference>
<evidence type="ECO:0000313" key="17">
    <source>
        <dbReference type="Proteomes" id="UP000694380"/>
    </source>
</evidence>
<dbReference type="InterPro" id="IPR000276">
    <property type="entry name" value="GPCR_Rhodpsn"/>
</dbReference>
<evidence type="ECO:0000256" key="4">
    <source>
        <dbReference type="ARBA" id="ARBA00022692"/>
    </source>
</evidence>
<reference evidence="16" key="3">
    <citation type="submission" date="2025-09" db="UniProtKB">
        <authorList>
            <consortium name="Ensembl"/>
        </authorList>
    </citation>
    <scope>IDENTIFICATION</scope>
</reference>
<evidence type="ECO:0000256" key="9">
    <source>
        <dbReference type="ARBA" id="ARBA00023157"/>
    </source>
</evidence>
<dbReference type="GO" id="GO:0005769">
    <property type="term" value="C:early endosome"/>
    <property type="evidence" value="ECO:0007669"/>
    <property type="project" value="UniProtKB-SubCell"/>
</dbReference>
<keyword evidence="6 14" id="KW-1133">Transmembrane helix</keyword>
<dbReference type="PANTHER" id="PTHR10489:SF627">
    <property type="entry name" value="C-C CHEMOKINE RECEPTOR TYPE 8"/>
    <property type="match status" value="1"/>
</dbReference>
<keyword evidence="5" id="KW-0967">Endosome</keyword>
<dbReference type="GO" id="GO:0060326">
    <property type="term" value="P:cell chemotaxis"/>
    <property type="evidence" value="ECO:0007669"/>
    <property type="project" value="TreeGrafter"/>
</dbReference>
<evidence type="ECO:0000256" key="8">
    <source>
        <dbReference type="ARBA" id="ARBA00023136"/>
    </source>
</evidence>
<dbReference type="InterPro" id="IPR001277">
    <property type="entry name" value="CXCR4/ACKR2"/>
</dbReference>
<accession>A0A8C3EYG7</accession>
<feature type="transmembrane region" description="Helical" evidence="14">
    <location>
        <begin position="74"/>
        <end position="95"/>
    </location>
</feature>
<keyword evidence="9" id="KW-1015">Disulfide bond</keyword>
<evidence type="ECO:0000256" key="13">
    <source>
        <dbReference type="RuleBase" id="RU000688"/>
    </source>
</evidence>
<dbReference type="Pfam" id="PF00001">
    <property type="entry name" value="7tm_1"/>
    <property type="match status" value="2"/>
</dbReference>
<dbReference type="PRINTS" id="PR00237">
    <property type="entry name" value="GPCRRHODOPSN"/>
</dbReference>
<dbReference type="GO" id="GO:0019722">
    <property type="term" value="P:calcium-mediated signaling"/>
    <property type="evidence" value="ECO:0007669"/>
    <property type="project" value="TreeGrafter"/>
</dbReference>
<feature type="transmembrane region" description="Helical" evidence="14">
    <location>
        <begin position="101"/>
        <end position="125"/>
    </location>
</feature>
<dbReference type="PROSITE" id="PS50262">
    <property type="entry name" value="G_PROTEIN_RECEP_F1_2"/>
    <property type="match status" value="1"/>
</dbReference>
<dbReference type="PANTHER" id="PTHR10489">
    <property type="entry name" value="CELL ADHESION MOLECULE"/>
    <property type="match status" value="1"/>
</dbReference>
<feature type="transmembrane region" description="Helical" evidence="14">
    <location>
        <begin position="36"/>
        <end position="62"/>
    </location>
</feature>
<reference evidence="16" key="1">
    <citation type="journal article" date="2015" name="Genome Biol. Evol.">
        <title>Physical Mapping and Refinement of the Painted Turtle Genome (Chrysemys picta) Inform Amniote Genome Evolution and Challenge Turtle-Bird Chromosomal Conservation.</title>
        <authorList>
            <person name="Badenhorst D."/>
            <person name="Hillier L.W."/>
            <person name="Literman R."/>
            <person name="Montiel E.E."/>
            <person name="Radhakrishnan S."/>
            <person name="Shen Y."/>
            <person name="Minx P."/>
            <person name="Janes D.E."/>
            <person name="Warren W.C."/>
            <person name="Edwards S.V."/>
            <person name="Valenzuela N."/>
        </authorList>
    </citation>
    <scope>NUCLEOTIDE SEQUENCE [LARGE SCALE GENOMIC DNA]</scope>
</reference>
<dbReference type="Ensembl" id="ENSCPBT00000000326.1">
    <property type="protein sequence ID" value="ENSCPBP00000000248.1"/>
    <property type="gene ID" value="ENSCPBG00000000228.1"/>
</dbReference>
<proteinExistence type="inferred from homology"/>
<name>A0A8C3EYG7_CHRPI</name>
<evidence type="ECO:0000256" key="6">
    <source>
        <dbReference type="ARBA" id="ARBA00022989"/>
    </source>
</evidence>
<dbReference type="Proteomes" id="UP000694380">
    <property type="component" value="Chromosome 2"/>
</dbReference>
<evidence type="ECO:0000256" key="5">
    <source>
        <dbReference type="ARBA" id="ARBA00022753"/>
    </source>
</evidence>
<protein>
    <recommendedName>
        <fullName evidence="15">G-protein coupled receptors family 1 profile domain-containing protein</fullName>
    </recommendedName>
</protein>
<comment type="subcellular location">
    <subcellularLocation>
        <location evidence="2">Cell membrane</location>
        <topology evidence="2">Multi-pass membrane protein</topology>
    </subcellularLocation>
    <subcellularLocation>
        <location evidence="1">Early endosome</location>
    </subcellularLocation>
</comment>
<dbReference type="GO" id="GO:0019957">
    <property type="term" value="F:C-C chemokine binding"/>
    <property type="evidence" value="ECO:0007669"/>
    <property type="project" value="TreeGrafter"/>
</dbReference>
<organism evidence="16 17">
    <name type="scientific">Chrysemys picta bellii</name>
    <name type="common">Western painted turtle</name>
    <name type="synonym">Emys bellii</name>
    <dbReference type="NCBI Taxonomy" id="8478"/>
    <lineage>
        <taxon>Eukaryota</taxon>
        <taxon>Metazoa</taxon>
        <taxon>Chordata</taxon>
        <taxon>Craniata</taxon>
        <taxon>Vertebrata</taxon>
        <taxon>Euteleostomi</taxon>
        <taxon>Archelosauria</taxon>
        <taxon>Testudinata</taxon>
        <taxon>Testudines</taxon>
        <taxon>Cryptodira</taxon>
        <taxon>Durocryptodira</taxon>
        <taxon>Testudinoidea</taxon>
        <taxon>Emydidae</taxon>
        <taxon>Chrysemys</taxon>
    </lineage>
</organism>
<comment type="similarity">
    <text evidence="13">Belongs to the G-protein coupled receptor 1 family.</text>
</comment>
<feature type="transmembrane region" description="Helical" evidence="14">
    <location>
        <begin position="132"/>
        <end position="150"/>
    </location>
</feature>
<evidence type="ECO:0000256" key="10">
    <source>
        <dbReference type="ARBA" id="ARBA00023170"/>
    </source>
</evidence>
<keyword evidence="8 14" id="KW-0472">Membrane</keyword>
<keyword evidence="3" id="KW-1003">Cell membrane</keyword>
<dbReference type="PROSITE" id="PS00237">
    <property type="entry name" value="G_PROTEIN_RECEP_F1_1"/>
    <property type="match status" value="1"/>
</dbReference>
<evidence type="ECO:0000256" key="11">
    <source>
        <dbReference type="ARBA" id="ARBA00023180"/>
    </source>
</evidence>
<dbReference type="Gene3D" id="1.20.1070.10">
    <property type="entry name" value="Rhodopsin 7-helix transmembrane proteins"/>
    <property type="match status" value="2"/>
</dbReference>
<evidence type="ECO:0000256" key="12">
    <source>
        <dbReference type="ARBA" id="ARBA00023224"/>
    </source>
</evidence>
<evidence type="ECO:0000256" key="3">
    <source>
        <dbReference type="ARBA" id="ARBA00022475"/>
    </source>
</evidence>